<keyword evidence="3 5" id="KW-0862">Zinc</keyword>
<dbReference type="InterPro" id="IPR036291">
    <property type="entry name" value="NAD(P)-bd_dom_sf"/>
</dbReference>
<comment type="caution">
    <text evidence="7">The sequence shown here is derived from an EMBL/GenBank/DDBJ whole genome shotgun (WGS) entry which is preliminary data.</text>
</comment>
<evidence type="ECO:0000256" key="5">
    <source>
        <dbReference type="RuleBase" id="RU361277"/>
    </source>
</evidence>
<dbReference type="Proteomes" id="UP001361570">
    <property type="component" value="Unassembled WGS sequence"/>
</dbReference>
<dbReference type="InterPro" id="IPR013149">
    <property type="entry name" value="ADH-like_C"/>
</dbReference>
<accession>A0ABU8DWG1</accession>
<dbReference type="PROSITE" id="PS00059">
    <property type="entry name" value="ADH_ZINC"/>
    <property type="match status" value="1"/>
</dbReference>
<evidence type="ECO:0000256" key="4">
    <source>
        <dbReference type="ARBA" id="ARBA00023002"/>
    </source>
</evidence>
<name>A0ABU8DWG1_9ACTN</name>
<dbReference type="PANTHER" id="PTHR42813">
    <property type="entry name" value="ZINC-TYPE ALCOHOL DEHYDROGENASE-LIKE"/>
    <property type="match status" value="1"/>
</dbReference>
<gene>
    <name evidence="7" type="ORF">TEK04_15785</name>
</gene>
<keyword evidence="2 5" id="KW-0479">Metal-binding</keyword>
<evidence type="ECO:0000256" key="3">
    <source>
        <dbReference type="ARBA" id="ARBA00022833"/>
    </source>
</evidence>
<dbReference type="InterPro" id="IPR011032">
    <property type="entry name" value="GroES-like_sf"/>
</dbReference>
<dbReference type="SUPFAM" id="SSF50129">
    <property type="entry name" value="GroES-like"/>
    <property type="match status" value="1"/>
</dbReference>
<organism evidence="7 8">
    <name type="scientific">Klenkia sesuvii</name>
    <dbReference type="NCBI Taxonomy" id="3103137"/>
    <lineage>
        <taxon>Bacteria</taxon>
        <taxon>Bacillati</taxon>
        <taxon>Actinomycetota</taxon>
        <taxon>Actinomycetes</taxon>
        <taxon>Geodermatophilales</taxon>
        <taxon>Geodermatophilaceae</taxon>
        <taxon>Klenkia</taxon>
    </lineage>
</organism>
<dbReference type="EMBL" id="JBAPLU010000017">
    <property type="protein sequence ID" value="MEI4273187.1"/>
    <property type="molecule type" value="Genomic_DNA"/>
</dbReference>
<dbReference type="Gene3D" id="3.90.180.10">
    <property type="entry name" value="Medium-chain alcohol dehydrogenases, catalytic domain"/>
    <property type="match status" value="1"/>
</dbReference>
<evidence type="ECO:0000313" key="7">
    <source>
        <dbReference type="EMBL" id="MEI4273187.1"/>
    </source>
</evidence>
<comment type="cofactor">
    <cofactor evidence="1 5">
        <name>Zn(2+)</name>
        <dbReference type="ChEBI" id="CHEBI:29105"/>
    </cofactor>
</comment>
<evidence type="ECO:0000256" key="1">
    <source>
        <dbReference type="ARBA" id="ARBA00001947"/>
    </source>
</evidence>
<dbReference type="Pfam" id="PF08240">
    <property type="entry name" value="ADH_N"/>
    <property type="match status" value="1"/>
</dbReference>
<protein>
    <submittedName>
        <fullName evidence="7">Alcohol dehydrogenase catalytic domain-containing protein</fullName>
    </submittedName>
</protein>
<reference evidence="7 8" key="1">
    <citation type="submission" date="2024-03" db="EMBL/GenBank/DDBJ databases">
        <title>Draft genome sequence of Klenkia sp. LSe6-5.</title>
        <authorList>
            <person name="Duangmal K."/>
            <person name="Chantavorakit T."/>
        </authorList>
    </citation>
    <scope>NUCLEOTIDE SEQUENCE [LARGE SCALE GENOMIC DNA]</scope>
    <source>
        <strain evidence="7 8">LSe6-5</strain>
    </source>
</reference>
<proteinExistence type="inferred from homology"/>
<dbReference type="SUPFAM" id="SSF51735">
    <property type="entry name" value="NAD(P)-binding Rossmann-fold domains"/>
    <property type="match status" value="1"/>
</dbReference>
<dbReference type="InterPro" id="IPR002328">
    <property type="entry name" value="ADH_Zn_CS"/>
</dbReference>
<dbReference type="InterPro" id="IPR020843">
    <property type="entry name" value="ER"/>
</dbReference>
<dbReference type="RefSeq" id="WP_336405308.1">
    <property type="nucleotide sequence ID" value="NZ_JBAPLU010000017.1"/>
</dbReference>
<keyword evidence="8" id="KW-1185">Reference proteome</keyword>
<dbReference type="InterPro" id="IPR013154">
    <property type="entry name" value="ADH-like_N"/>
</dbReference>
<feature type="domain" description="Enoyl reductase (ER)" evidence="6">
    <location>
        <begin position="7"/>
        <end position="366"/>
    </location>
</feature>
<comment type="similarity">
    <text evidence="5">Belongs to the zinc-containing alcohol dehydrogenase family.</text>
</comment>
<evidence type="ECO:0000313" key="8">
    <source>
        <dbReference type="Proteomes" id="UP001361570"/>
    </source>
</evidence>
<keyword evidence="4" id="KW-0560">Oxidoreductase</keyword>
<dbReference type="PANTHER" id="PTHR42813:SF7">
    <property type="entry name" value="ALCOHOL DEHYDROGENASE (ZN-DEPENDENT)-RELATED"/>
    <property type="match status" value="1"/>
</dbReference>
<sequence>MKAVVFHDVGDVRVDDVPDPAIQQPTDAVVRLTGTALCGTDLHFVRGSMGGMRPGTVLGHEGVGVVEEVGSGVRNLAPGDRVVIGSTVSCGACSYCRAGYTAQCDRANPNGPLAGTSFFGGPETTGPVDGMQAELVRVPFAHTTAVRIPDEVADDDALLVSDILPTAWFGAELAGTHHGSTVAVFGAGPVGLMAVASAQLQGAGRVLCVDREPDRLTRARDLGAETVDLAGEDVVEVLRDLTGGAGPDAVIDAVGVDAVGPDGQPDATSATELELAAVAKAGTVSLIGVYPPEVQQFAIGQAMNKNLTLRMGNCNHHRYIPDLLRRVRTGEIAPARIISQDMDLTDAVEAYRTFDQHGRGWQKVVFDPSA</sequence>
<evidence type="ECO:0000259" key="6">
    <source>
        <dbReference type="SMART" id="SM00829"/>
    </source>
</evidence>
<dbReference type="Pfam" id="PF00107">
    <property type="entry name" value="ADH_zinc_N"/>
    <property type="match status" value="1"/>
</dbReference>
<dbReference type="Gene3D" id="3.40.50.720">
    <property type="entry name" value="NAD(P)-binding Rossmann-like Domain"/>
    <property type="match status" value="1"/>
</dbReference>
<dbReference type="SMART" id="SM00829">
    <property type="entry name" value="PKS_ER"/>
    <property type="match status" value="1"/>
</dbReference>
<evidence type="ECO:0000256" key="2">
    <source>
        <dbReference type="ARBA" id="ARBA00022723"/>
    </source>
</evidence>